<dbReference type="InterPro" id="IPR020539">
    <property type="entry name" value="RNase_P_CS"/>
</dbReference>
<evidence type="ECO:0000256" key="7">
    <source>
        <dbReference type="HAMAP-Rule" id="MF_00227"/>
    </source>
</evidence>
<evidence type="ECO:0000256" key="1">
    <source>
        <dbReference type="ARBA" id="ARBA00002663"/>
    </source>
</evidence>
<evidence type="ECO:0000256" key="4">
    <source>
        <dbReference type="ARBA" id="ARBA00022759"/>
    </source>
</evidence>
<dbReference type="PROSITE" id="PS00648">
    <property type="entry name" value="RIBONUCLEASE_P"/>
    <property type="match status" value="1"/>
</dbReference>
<evidence type="ECO:0000313" key="9">
    <source>
        <dbReference type="EMBL" id="MBF6223652.1"/>
    </source>
</evidence>
<dbReference type="GO" id="GO:0004526">
    <property type="term" value="F:ribonuclease P activity"/>
    <property type="evidence" value="ECO:0007669"/>
    <property type="project" value="UniProtKB-EC"/>
</dbReference>
<evidence type="ECO:0000256" key="6">
    <source>
        <dbReference type="ARBA" id="ARBA00022884"/>
    </source>
</evidence>
<dbReference type="Proteomes" id="UP000807309">
    <property type="component" value="Unassembled WGS sequence"/>
</dbReference>
<keyword evidence="10" id="KW-1185">Reference proteome</keyword>
<dbReference type="EMBL" id="JADLRE010000001">
    <property type="protein sequence ID" value="MBF6223652.1"/>
    <property type="molecule type" value="Genomic_DNA"/>
</dbReference>
<keyword evidence="6 7" id="KW-0694">RNA-binding</keyword>
<organism evidence="9 10">
    <name type="scientific">Nocardia abscessus</name>
    <dbReference type="NCBI Taxonomy" id="120957"/>
    <lineage>
        <taxon>Bacteria</taxon>
        <taxon>Bacillati</taxon>
        <taxon>Actinomycetota</taxon>
        <taxon>Actinomycetes</taxon>
        <taxon>Mycobacteriales</taxon>
        <taxon>Nocardiaceae</taxon>
        <taxon>Nocardia</taxon>
    </lineage>
</organism>
<dbReference type="NCBIfam" id="TIGR00188">
    <property type="entry name" value="rnpA"/>
    <property type="match status" value="1"/>
</dbReference>
<keyword evidence="4 7" id="KW-0255">Endonuclease</keyword>
<comment type="function">
    <text evidence="1 7">RNaseP catalyzes the removal of the 5'-leader sequence from pre-tRNA to produce the mature 5'-terminus. It can also cleave other RNA substrates such as 4.5S RNA. The protein component plays an auxiliary but essential role in vivo by binding to the 5'-leader sequence and broadening the substrate specificity of the ribozyme.</text>
</comment>
<accession>A0ABS0C205</accession>
<dbReference type="RefSeq" id="WP_195031077.1">
    <property type="nucleotide sequence ID" value="NZ_JADLRE010000001.1"/>
</dbReference>
<evidence type="ECO:0000313" key="10">
    <source>
        <dbReference type="Proteomes" id="UP000807309"/>
    </source>
</evidence>
<reference evidence="9 10" key="1">
    <citation type="submission" date="2020-10" db="EMBL/GenBank/DDBJ databases">
        <title>Identification of Nocardia species via Next-generation sequencing and recognition of intraspecies genetic diversity.</title>
        <authorList>
            <person name="Li P."/>
            <person name="Li P."/>
            <person name="Lu B."/>
        </authorList>
    </citation>
    <scope>NUCLEOTIDE SEQUENCE [LARGE SCALE GENOMIC DNA]</scope>
    <source>
        <strain evidence="9 10">N-11</strain>
    </source>
</reference>
<dbReference type="SUPFAM" id="SSF54211">
    <property type="entry name" value="Ribosomal protein S5 domain 2-like"/>
    <property type="match status" value="1"/>
</dbReference>
<comment type="caution">
    <text evidence="9">The sequence shown here is derived from an EMBL/GenBank/DDBJ whole genome shotgun (WGS) entry which is preliminary data.</text>
</comment>
<name>A0ABS0C205_9NOCA</name>
<comment type="similarity">
    <text evidence="7">Belongs to the RnpA family.</text>
</comment>
<dbReference type="PANTHER" id="PTHR33992:SF1">
    <property type="entry name" value="RIBONUCLEASE P PROTEIN COMPONENT"/>
    <property type="match status" value="1"/>
</dbReference>
<proteinExistence type="inferred from homology"/>
<sequence>MLPEPYRLHHRADFSRTVRRGQRIGRRDLVVHALARGYDGGVGAKGRHDQIPDDVLVRVGGPRFGLIVSKAVGNAVIRHRVARRLRHMCAQVVDEVPLGTDVVIRALPGAATASSEDLLRQLRTALRKLGVGAEPATGGSA</sequence>
<dbReference type="PANTHER" id="PTHR33992">
    <property type="entry name" value="RIBONUCLEASE P PROTEIN COMPONENT"/>
    <property type="match status" value="1"/>
</dbReference>
<dbReference type="Gene3D" id="3.30.230.10">
    <property type="match status" value="1"/>
</dbReference>
<evidence type="ECO:0000256" key="5">
    <source>
        <dbReference type="ARBA" id="ARBA00022801"/>
    </source>
</evidence>
<dbReference type="HAMAP" id="MF_00227">
    <property type="entry name" value="RNase_P"/>
    <property type="match status" value="1"/>
</dbReference>
<comment type="subunit">
    <text evidence="7">Consists of a catalytic RNA component (M1 or rnpB) and a protein subunit.</text>
</comment>
<evidence type="ECO:0000256" key="3">
    <source>
        <dbReference type="ARBA" id="ARBA00022722"/>
    </source>
</evidence>
<protein>
    <recommendedName>
        <fullName evidence="7 8">Ribonuclease P protein component</fullName>
        <shortName evidence="7">RNase P protein</shortName>
        <shortName evidence="7">RNaseP protein</shortName>
        <ecNumber evidence="7 8">3.1.26.5</ecNumber>
    </recommendedName>
    <alternativeName>
        <fullName evidence="7">Protein C5</fullName>
    </alternativeName>
</protein>
<keyword evidence="2 7" id="KW-0819">tRNA processing</keyword>
<evidence type="ECO:0000256" key="8">
    <source>
        <dbReference type="NCBIfam" id="TIGR00188"/>
    </source>
</evidence>
<comment type="catalytic activity">
    <reaction evidence="7">
        <text>Endonucleolytic cleavage of RNA, removing 5'-extranucleotides from tRNA precursor.</text>
        <dbReference type="EC" id="3.1.26.5"/>
    </reaction>
</comment>
<keyword evidence="3 7" id="KW-0540">Nuclease</keyword>
<keyword evidence="5 7" id="KW-0378">Hydrolase</keyword>
<dbReference type="InterPro" id="IPR000100">
    <property type="entry name" value="RNase_P"/>
</dbReference>
<dbReference type="InterPro" id="IPR014721">
    <property type="entry name" value="Ribsml_uS5_D2-typ_fold_subgr"/>
</dbReference>
<dbReference type="Pfam" id="PF00825">
    <property type="entry name" value="Ribonuclease_P"/>
    <property type="match status" value="1"/>
</dbReference>
<dbReference type="EC" id="3.1.26.5" evidence="7 8"/>
<evidence type="ECO:0000256" key="2">
    <source>
        <dbReference type="ARBA" id="ARBA00022694"/>
    </source>
</evidence>
<gene>
    <name evidence="7 9" type="primary">rnpA</name>
    <name evidence="9" type="ORF">IU470_00715</name>
</gene>
<dbReference type="InterPro" id="IPR020568">
    <property type="entry name" value="Ribosomal_Su5_D2-typ_SF"/>
</dbReference>